<dbReference type="GO" id="GO:0003677">
    <property type="term" value="F:DNA binding"/>
    <property type="evidence" value="ECO:0007669"/>
    <property type="project" value="InterPro"/>
</dbReference>
<dbReference type="Proteomes" id="UP000602260">
    <property type="component" value="Unassembled WGS sequence"/>
</dbReference>
<dbReference type="SUPFAM" id="SSF46894">
    <property type="entry name" value="C-terminal effector domain of the bipartite response regulators"/>
    <property type="match status" value="1"/>
</dbReference>
<dbReference type="PANTHER" id="PTHR35807:SF2">
    <property type="entry name" value="TRANSCRIPTIONAL ACTIVATOR DOMAIN"/>
    <property type="match status" value="1"/>
</dbReference>
<proteinExistence type="predicted"/>
<protein>
    <recommendedName>
        <fullName evidence="1">Bacterial transcriptional activator domain-containing protein</fullName>
    </recommendedName>
</protein>
<dbReference type="Gene3D" id="1.25.40.10">
    <property type="entry name" value="Tetratricopeptide repeat domain"/>
    <property type="match status" value="1"/>
</dbReference>
<dbReference type="SUPFAM" id="SSF48452">
    <property type="entry name" value="TPR-like"/>
    <property type="match status" value="1"/>
</dbReference>
<dbReference type="InterPro" id="IPR016032">
    <property type="entry name" value="Sig_transdc_resp-reg_C-effctor"/>
</dbReference>
<gene>
    <name evidence="2" type="ORF">H8S55_03965</name>
</gene>
<keyword evidence="3" id="KW-1185">Reference proteome</keyword>
<name>A0A8J6IXH3_9FIRM</name>
<sequence>MCITSLKVNMLGGLSIRSGDVEINDGDNRSRKVWLLLAYMIYCRKRPITQEELVRLLWDDADSVTNPANALKTMFHRVRTTLDRLGDSAGHVLIVRQGGSYAWNCKVPLTLDVEAFDELCQSASDATRPKDRLERCLKALELYGGDFLEHFSSDPWVVPVAAYYHNVYLQVTHEVLPMLEEADRREEAALLCRQAIQLDPYCEELYWHLMRNLLDLERQKEAIVVYEEVTQLLYDNFGVNPSDELRALYREAMSSVSDLPLPLQEIQERLTEIDPDRGAMVCQFDFFRTLYQMESRLVARSGDAVHIALISVQGENNEPLPKRSLNRAMKNLLDQIRYSLRRGDVVAPCSVSQYIMMLPQANYENSCMVCQRILLSFARRYPHSPAKLHYSVQPLIPLM</sequence>
<dbReference type="SMART" id="SM01043">
    <property type="entry name" value="BTAD"/>
    <property type="match status" value="1"/>
</dbReference>
<feature type="domain" description="Bacterial transcriptional activator" evidence="1">
    <location>
        <begin position="111"/>
        <end position="253"/>
    </location>
</feature>
<dbReference type="InterPro" id="IPR011990">
    <property type="entry name" value="TPR-like_helical_dom_sf"/>
</dbReference>
<evidence type="ECO:0000313" key="2">
    <source>
        <dbReference type="EMBL" id="MBC5716485.1"/>
    </source>
</evidence>
<dbReference type="InterPro" id="IPR005158">
    <property type="entry name" value="BTAD"/>
</dbReference>
<dbReference type="EMBL" id="JACOPN010000002">
    <property type="protein sequence ID" value="MBC5716485.1"/>
    <property type="molecule type" value="Genomic_DNA"/>
</dbReference>
<comment type="caution">
    <text evidence="2">The sequence shown here is derived from an EMBL/GenBank/DDBJ whole genome shotgun (WGS) entry which is preliminary data.</text>
</comment>
<evidence type="ECO:0000313" key="3">
    <source>
        <dbReference type="Proteomes" id="UP000602260"/>
    </source>
</evidence>
<evidence type="ECO:0000259" key="1">
    <source>
        <dbReference type="SMART" id="SM01043"/>
    </source>
</evidence>
<dbReference type="RefSeq" id="WP_186877916.1">
    <property type="nucleotide sequence ID" value="NZ_JACOPN010000002.1"/>
</dbReference>
<reference evidence="2" key="1">
    <citation type="submission" date="2020-08" db="EMBL/GenBank/DDBJ databases">
        <title>Genome public.</title>
        <authorList>
            <person name="Liu C."/>
            <person name="Sun Q."/>
        </authorList>
    </citation>
    <scope>NUCLEOTIDE SEQUENCE</scope>
    <source>
        <strain evidence="2">BX5</strain>
    </source>
</reference>
<dbReference type="GO" id="GO:0006355">
    <property type="term" value="P:regulation of DNA-templated transcription"/>
    <property type="evidence" value="ECO:0007669"/>
    <property type="project" value="InterPro"/>
</dbReference>
<accession>A0A8J6IXH3</accession>
<dbReference type="InterPro" id="IPR036388">
    <property type="entry name" value="WH-like_DNA-bd_sf"/>
</dbReference>
<dbReference type="AlphaFoldDB" id="A0A8J6IXH3"/>
<dbReference type="Pfam" id="PF03704">
    <property type="entry name" value="BTAD"/>
    <property type="match status" value="1"/>
</dbReference>
<dbReference type="Gene3D" id="1.10.10.10">
    <property type="entry name" value="Winged helix-like DNA-binding domain superfamily/Winged helix DNA-binding domain"/>
    <property type="match status" value="1"/>
</dbReference>
<organism evidence="2 3">
    <name type="scientific">Flintibacter faecis</name>
    <dbReference type="NCBI Taxonomy" id="2763047"/>
    <lineage>
        <taxon>Bacteria</taxon>
        <taxon>Bacillati</taxon>
        <taxon>Bacillota</taxon>
        <taxon>Clostridia</taxon>
        <taxon>Eubacteriales</taxon>
        <taxon>Flintibacter</taxon>
    </lineage>
</organism>
<dbReference type="PANTHER" id="PTHR35807">
    <property type="entry name" value="TRANSCRIPTIONAL REGULATOR REDD-RELATED"/>
    <property type="match status" value="1"/>
</dbReference>
<dbReference type="InterPro" id="IPR051677">
    <property type="entry name" value="AfsR-DnrI-RedD_regulator"/>
</dbReference>